<dbReference type="AlphaFoldDB" id="A0A0G9MRJ2"/>
<evidence type="ECO:0000313" key="2">
    <source>
        <dbReference type="Proteomes" id="UP000053070"/>
    </source>
</evidence>
<organism evidence="1 2">
    <name type="scientific">Aurantiacibacter gangjinensis</name>
    <dbReference type="NCBI Taxonomy" id="502682"/>
    <lineage>
        <taxon>Bacteria</taxon>
        <taxon>Pseudomonadati</taxon>
        <taxon>Pseudomonadota</taxon>
        <taxon>Alphaproteobacteria</taxon>
        <taxon>Sphingomonadales</taxon>
        <taxon>Erythrobacteraceae</taxon>
        <taxon>Aurantiacibacter</taxon>
    </lineage>
</organism>
<comment type="caution">
    <text evidence="1">The sequence shown here is derived from an EMBL/GenBank/DDBJ whole genome shotgun (WGS) entry which is preliminary data.</text>
</comment>
<dbReference type="Proteomes" id="UP000053070">
    <property type="component" value="Unassembled WGS sequence"/>
</dbReference>
<sequence length="119" mass="12864">MGAVGQFFSAKALENHRLRKANQRDAYNAFLAALSLSAHAKAEDEIEAKRALAHAKSLIALYGSPIVLEKLATLFEQSDSLKGIIAQFRLTEVLGDMRKDVGSASGRGVQGNMFPVLFS</sequence>
<reference evidence="1 2" key="1">
    <citation type="submission" date="2015-04" db="EMBL/GenBank/DDBJ databases">
        <title>The draft genome sequence of Erythrobacr gangjinensis K7-2.</title>
        <authorList>
            <person name="Zhuang L."/>
            <person name="Liu Y."/>
            <person name="Shao Z."/>
        </authorList>
    </citation>
    <scope>NUCLEOTIDE SEQUENCE [LARGE SCALE GENOMIC DNA]</scope>
    <source>
        <strain evidence="1 2">K7-2</strain>
    </source>
</reference>
<dbReference type="EMBL" id="LBHC01000001">
    <property type="protein sequence ID" value="KLE33164.1"/>
    <property type="molecule type" value="Genomic_DNA"/>
</dbReference>
<evidence type="ECO:0000313" key="1">
    <source>
        <dbReference type="EMBL" id="KLE33164.1"/>
    </source>
</evidence>
<gene>
    <name evidence="1" type="ORF">AAW01_04085</name>
</gene>
<name>A0A0G9MRJ2_9SPHN</name>
<proteinExistence type="predicted"/>
<accession>A0A0G9MRJ2</accession>
<dbReference type="PATRIC" id="fig|502682.8.peg.835"/>
<protein>
    <submittedName>
        <fullName evidence="1">Uncharacterized protein</fullName>
    </submittedName>
</protein>
<keyword evidence="2" id="KW-1185">Reference proteome</keyword>